<organism evidence="1 2">
    <name type="scientific">Camellia lanceoleosa</name>
    <dbReference type="NCBI Taxonomy" id="1840588"/>
    <lineage>
        <taxon>Eukaryota</taxon>
        <taxon>Viridiplantae</taxon>
        <taxon>Streptophyta</taxon>
        <taxon>Embryophyta</taxon>
        <taxon>Tracheophyta</taxon>
        <taxon>Spermatophyta</taxon>
        <taxon>Magnoliopsida</taxon>
        <taxon>eudicotyledons</taxon>
        <taxon>Gunneridae</taxon>
        <taxon>Pentapetalae</taxon>
        <taxon>asterids</taxon>
        <taxon>Ericales</taxon>
        <taxon>Theaceae</taxon>
        <taxon>Camellia</taxon>
    </lineage>
</organism>
<reference evidence="1 2" key="1">
    <citation type="journal article" date="2022" name="Plant J.">
        <title>Chromosome-level genome of Camellia lanceoleosa provides a valuable resource for understanding genome evolution and self-incompatibility.</title>
        <authorList>
            <person name="Gong W."/>
            <person name="Xiao S."/>
            <person name="Wang L."/>
            <person name="Liao Z."/>
            <person name="Chang Y."/>
            <person name="Mo W."/>
            <person name="Hu G."/>
            <person name="Li W."/>
            <person name="Zhao G."/>
            <person name="Zhu H."/>
            <person name="Hu X."/>
            <person name="Ji K."/>
            <person name="Xiang X."/>
            <person name="Song Q."/>
            <person name="Yuan D."/>
            <person name="Jin S."/>
            <person name="Zhang L."/>
        </authorList>
    </citation>
    <scope>NUCLEOTIDE SEQUENCE [LARGE SCALE GENOMIC DNA]</scope>
    <source>
        <strain evidence="1">SQ_2022a</strain>
    </source>
</reference>
<dbReference type="Proteomes" id="UP001060215">
    <property type="component" value="Chromosome 13"/>
</dbReference>
<gene>
    <name evidence="1" type="ORF">LOK49_LG12G01310</name>
</gene>
<dbReference type="EMBL" id="CM045770">
    <property type="protein sequence ID" value="KAI7990566.1"/>
    <property type="molecule type" value="Genomic_DNA"/>
</dbReference>
<name>A0ACC0FP71_9ERIC</name>
<accession>A0ACC0FP71</accession>
<protein>
    <submittedName>
        <fullName evidence="1">EKC/KEOPS complex subunit TP53RK</fullName>
    </submittedName>
</protein>
<comment type="caution">
    <text evidence="1">The sequence shown here is derived from an EMBL/GenBank/DDBJ whole genome shotgun (WGS) entry which is preliminary data.</text>
</comment>
<evidence type="ECO:0000313" key="1">
    <source>
        <dbReference type="EMBL" id="KAI7990566.1"/>
    </source>
</evidence>
<sequence length="524" mass="57053">MVNQCCSCLNHLDKLKEHSPEKEDEAHDSKGVGKPLQNLRDESTQPREGETTQGLKQFKNEARRLSTRGDGSMLGAKWKPVTEMAESSSIVGKEIEVEACKELVAGGSAFNASKPAEQGHDGQVFTPGFMRSLSGSSPNLPGLNLEVALGQLCGLIEVHCGPTDQVNHPVEWAEADGPDFSLVRGSTALANKGLCKSINTRTKGKQKLSCKETRKFQPQKRGLFDLVSRYGHEGASTSKQASKHSVFRGSVAEASLSASIDSENAEGRRILSEAQATVQMGAVLGLQYHGKESESRVGNCSWDGFVVAVLVFFVSVMVWFYLLPLESAVDSAAGLETTVMVFGEQNFITKRNSSVLSFFIMEIKADGNDGSLILLKQGAEARVFESTFVEMRSIVKERFSKKYRHSSLDSKLILKCLNAEARCMTRGRPLGVCTPTPYAVDAALHTLTFEYVEGSSIGDAIGKLHNGGLIHGDLTTSNMLIQSNTNQLMDPILAAYRKSSKQWSSTLNKLAQVQQRGRKHTMIG</sequence>
<proteinExistence type="predicted"/>
<evidence type="ECO:0000313" key="2">
    <source>
        <dbReference type="Proteomes" id="UP001060215"/>
    </source>
</evidence>
<keyword evidence="2" id="KW-1185">Reference proteome</keyword>